<evidence type="ECO:0000256" key="1">
    <source>
        <dbReference type="SAM" id="MobiDB-lite"/>
    </source>
</evidence>
<sequence>MSYKTQSDQRLDGQTISAGPGTNRPRRRASTIGGTLDLGVQPKVKGTNFYQRMRIHATDGV</sequence>
<proteinExistence type="predicted"/>
<evidence type="ECO:0000313" key="2">
    <source>
        <dbReference type="EMBL" id="TNN31253.1"/>
    </source>
</evidence>
<organism evidence="2 3">
    <name type="scientific">Liparis tanakae</name>
    <name type="common">Tanaka's snailfish</name>
    <dbReference type="NCBI Taxonomy" id="230148"/>
    <lineage>
        <taxon>Eukaryota</taxon>
        <taxon>Metazoa</taxon>
        <taxon>Chordata</taxon>
        <taxon>Craniata</taxon>
        <taxon>Vertebrata</taxon>
        <taxon>Euteleostomi</taxon>
        <taxon>Actinopterygii</taxon>
        <taxon>Neopterygii</taxon>
        <taxon>Teleostei</taxon>
        <taxon>Neoteleostei</taxon>
        <taxon>Acanthomorphata</taxon>
        <taxon>Eupercaria</taxon>
        <taxon>Perciformes</taxon>
        <taxon>Cottioidei</taxon>
        <taxon>Cottales</taxon>
        <taxon>Liparidae</taxon>
        <taxon>Liparis</taxon>
    </lineage>
</organism>
<keyword evidence="3" id="KW-1185">Reference proteome</keyword>
<comment type="caution">
    <text evidence="2">The sequence shown here is derived from an EMBL/GenBank/DDBJ whole genome shotgun (WGS) entry which is preliminary data.</text>
</comment>
<dbReference type="EMBL" id="SRLO01003641">
    <property type="protein sequence ID" value="TNN31253.1"/>
    <property type="molecule type" value="Genomic_DNA"/>
</dbReference>
<name>A0A4Z2ER32_9TELE</name>
<dbReference type="AlphaFoldDB" id="A0A4Z2ER32"/>
<accession>A0A4Z2ER32</accession>
<gene>
    <name evidence="2" type="ORF">EYF80_058597</name>
</gene>
<evidence type="ECO:0000313" key="3">
    <source>
        <dbReference type="Proteomes" id="UP000314294"/>
    </source>
</evidence>
<protein>
    <submittedName>
        <fullName evidence="2">Uncharacterized protein</fullName>
    </submittedName>
</protein>
<dbReference type="Proteomes" id="UP000314294">
    <property type="component" value="Unassembled WGS sequence"/>
</dbReference>
<feature type="compositionally biased region" description="Polar residues" evidence="1">
    <location>
        <begin position="1"/>
        <end position="17"/>
    </location>
</feature>
<reference evidence="2 3" key="1">
    <citation type="submission" date="2019-03" db="EMBL/GenBank/DDBJ databases">
        <title>First draft genome of Liparis tanakae, snailfish: a comprehensive survey of snailfish specific genes.</title>
        <authorList>
            <person name="Kim W."/>
            <person name="Song I."/>
            <person name="Jeong J.-H."/>
            <person name="Kim D."/>
            <person name="Kim S."/>
            <person name="Ryu S."/>
            <person name="Song J.Y."/>
            <person name="Lee S.K."/>
        </authorList>
    </citation>
    <scope>NUCLEOTIDE SEQUENCE [LARGE SCALE GENOMIC DNA]</scope>
    <source>
        <tissue evidence="2">Muscle</tissue>
    </source>
</reference>
<feature type="region of interest" description="Disordered" evidence="1">
    <location>
        <begin position="1"/>
        <end position="38"/>
    </location>
</feature>